<keyword evidence="3" id="KW-1185">Reference proteome</keyword>
<dbReference type="AlphaFoldDB" id="A0A8J8STW3"/>
<dbReference type="Proteomes" id="UP000785679">
    <property type="component" value="Unassembled WGS sequence"/>
</dbReference>
<proteinExistence type="predicted"/>
<evidence type="ECO:0000256" key="1">
    <source>
        <dbReference type="SAM" id="MobiDB-lite"/>
    </source>
</evidence>
<accession>A0A8J8STW3</accession>
<feature type="region of interest" description="Disordered" evidence="1">
    <location>
        <begin position="74"/>
        <end position="97"/>
    </location>
</feature>
<organism evidence="2 3">
    <name type="scientific">Halteria grandinella</name>
    <dbReference type="NCBI Taxonomy" id="5974"/>
    <lineage>
        <taxon>Eukaryota</taxon>
        <taxon>Sar</taxon>
        <taxon>Alveolata</taxon>
        <taxon>Ciliophora</taxon>
        <taxon>Intramacronucleata</taxon>
        <taxon>Spirotrichea</taxon>
        <taxon>Stichotrichia</taxon>
        <taxon>Sporadotrichida</taxon>
        <taxon>Halteriidae</taxon>
        <taxon>Halteria</taxon>
    </lineage>
</organism>
<evidence type="ECO:0000313" key="3">
    <source>
        <dbReference type="Proteomes" id="UP000785679"/>
    </source>
</evidence>
<comment type="caution">
    <text evidence="2">The sequence shown here is derived from an EMBL/GenBank/DDBJ whole genome shotgun (WGS) entry which is preliminary data.</text>
</comment>
<evidence type="ECO:0000313" key="2">
    <source>
        <dbReference type="EMBL" id="TNV70594.1"/>
    </source>
</evidence>
<name>A0A8J8STW3_HALGN</name>
<dbReference type="EMBL" id="RRYP01035371">
    <property type="protein sequence ID" value="TNV70594.1"/>
    <property type="molecule type" value="Genomic_DNA"/>
</dbReference>
<protein>
    <submittedName>
        <fullName evidence="2">Uncharacterized protein</fullName>
    </submittedName>
</protein>
<gene>
    <name evidence="2" type="ORF">FGO68_gene13751</name>
</gene>
<sequence length="97" mass="10916">MAYSKMFETHNKTTSNTGVSQFLTVSQYSNTGMLQFNKHTASTKPVMKQIENIEEEKDGGTPGFRRRAIAKTQIVNQQELSSPQDFQQNPSKATDDN</sequence>
<reference evidence="2" key="1">
    <citation type="submission" date="2019-06" db="EMBL/GenBank/DDBJ databases">
        <authorList>
            <person name="Zheng W."/>
        </authorList>
    </citation>
    <scope>NUCLEOTIDE SEQUENCE</scope>
    <source>
        <strain evidence="2">QDHG01</strain>
    </source>
</reference>